<keyword evidence="14" id="KW-0325">Glycoprotein</keyword>
<feature type="compositionally biased region" description="Basic residues" evidence="16">
    <location>
        <begin position="523"/>
        <end position="538"/>
    </location>
</feature>
<comment type="similarity">
    <text evidence="3">Belongs to the WD repeat SCAP family.</text>
</comment>
<dbReference type="GO" id="GO:0032934">
    <property type="term" value="F:sterol binding"/>
    <property type="evidence" value="ECO:0007669"/>
    <property type="project" value="InterPro"/>
</dbReference>
<evidence type="ECO:0000256" key="12">
    <source>
        <dbReference type="ARBA" id="ARBA00023121"/>
    </source>
</evidence>
<evidence type="ECO:0000256" key="3">
    <source>
        <dbReference type="ARBA" id="ARBA00007410"/>
    </source>
</evidence>
<keyword evidence="9 17" id="KW-1133">Transmembrane helix</keyword>
<dbReference type="Gene3D" id="2.130.10.10">
    <property type="entry name" value="YVTN repeat-like/Quinoprotein amine dehydrogenase"/>
    <property type="match status" value="1"/>
</dbReference>
<feature type="compositionally biased region" description="Low complexity" evidence="16">
    <location>
        <begin position="1224"/>
        <end position="1243"/>
    </location>
</feature>
<dbReference type="OrthoDB" id="6510177at2759"/>
<keyword evidence="15" id="KW-0753">Steroid metabolism</keyword>
<dbReference type="SUPFAM" id="SSF50978">
    <property type="entry name" value="WD40 repeat-like"/>
    <property type="match status" value="1"/>
</dbReference>
<evidence type="ECO:0000313" key="20">
    <source>
        <dbReference type="Proteomes" id="UP000813824"/>
    </source>
</evidence>
<evidence type="ECO:0000256" key="16">
    <source>
        <dbReference type="SAM" id="MobiDB-lite"/>
    </source>
</evidence>
<keyword evidence="12" id="KW-0446">Lipid-binding</keyword>
<dbReference type="InterPro" id="IPR053958">
    <property type="entry name" value="HMGCR/SNAP/NPC1-like_SSD"/>
</dbReference>
<dbReference type="InterPro" id="IPR015943">
    <property type="entry name" value="WD40/YVTN_repeat-like_dom_sf"/>
</dbReference>
<name>A0A8K0XPN4_9AGAR</name>
<feature type="transmembrane region" description="Helical" evidence="17">
    <location>
        <begin position="317"/>
        <end position="343"/>
    </location>
</feature>
<evidence type="ECO:0000256" key="1">
    <source>
        <dbReference type="ARBA" id="ARBA00004477"/>
    </source>
</evidence>
<accession>A0A8K0XPN4</accession>
<evidence type="ECO:0000256" key="2">
    <source>
        <dbReference type="ARBA" id="ARBA00004653"/>
    </source>
</evidence>
<feature type="compositionally biased region" description="Low complexity" evidence="16">
    <location>
        <begin position="1036"/>
        <end position="1049"/>
    </location>
</feature>
<evidence type="ECO:0000256" key="7">
    <source>
        <dbReference type="ARBA" id="ARBA00022737"/>
    </source>
</evidence>
<dbReference type="GO" id="GO:0000139">
    <property type="term" value="C:Golgi membrane"/>
    <property type="evidence" value="ECO:0007669"/>
    <property type="project" value="UniProtKB-SubCell"/>
</dbReference>
<sequence>MLDSFLRPVRAYGSRFFHRFGIHCATHQIRVLLISSVVISALLFPAIAIYFSNDTQIFALTLRALDSFLTPDDVSSWLAHGDLRDFWEGFGDLGVREDSMARARCGREGILRSERVLIHNMQDEDAGSLTRETLLYALKLEQRIAQVLPKHDVRCLRGHDRRCFSLSPLAFWHHDESVLLSDPNILDTLKHPKNVSVSGVTVTPEMVLAGRESNDTESDDTDMAMFLVLTYLFPDSDCLRNHAHLKWMYALEEAVGSSGDLLMQAQVPQLVALEYPKNSTSANRRSVLSLFSYAAYLAFLVYFVRSTRRMDTVHSRIGLVFTGLVEIVVSTLTSLSVCAIVGFRVTMVPWEIFPIIVIFIGVENMFSIIDAVVHTSVALPVKMRIAEGLSRAGTSNTLKLISYNTVLGVIAFFSVGAIRQFCAFAIVVLVAHWFLIHTFFVTVLSIDIQRLELDELLRQGTGLTPTTAAPGLGVPPKSAKSKLARTAHVFNGRVLKNLSLFLLLAITAALYFATYPASTAHKHKHEHRLGLHRPKARGSNRPVTQDNVSPAFNMWQVLNPSGHDLVHVRVESPALLMVYDNAEFHDEDLSHPDEGNKPTQWTRSPWSVWSRNMRPLVWITKIVLVPIVVTTAMLYGLLLYLLKDADLLEAQRNRAESDAEEPEEVIPPVEGQISFSTLPRAFITDVDLVAASKDGDTIVSISLQNEFALWKTQTKLWTKIDTSDILLGNGASAPSATATLTAIAIDEGGTYCAVGTGGGVIALWAIAGDKVKPLPHLFTETTVSGVTGIQFSPSDESGQATPRRSAPSLIGIPNALYATYENGAVIKWTMASLAVPVYITPSRSASISKSFLIPNEGDCGVLVAFALDDGALDIRDIDRPDGLIHGGCIIPAGNPMDVVSAVHVCAVELESEQHLIIGAATQAGVVSVWDGNSAECLHIMEEPFGDISRLRLTSGSVRTCPTCGELPYDNFTISFSTGQAVLFYRAYLSVPTRRCSCVHNQPSHQLRSSILGRRSRSSSAASNTNGTVTPSNPNQRSRLSSFSSTSSSLETPMFPISGHGVHSRRTSDKDSLRRNLDTFLATEHDDSELPSPIGPQEPTNNNFLSSESRSPLWQSLVVARIGDATCERGGWEVANGRIVGIRRKPRIPLPNGRTEGAATSTTSTIVQLTNRSSAGLSSSALERWELWTFNPYDSRLEASPLIALRLSDASDSTSSPSPSPAKVPPKLNTGHSSSVSSSTTTGTAARHIPQTRPSPKALPLTNAIPRLHFTRVSPFIGDRTFCAAGFGNTIGMFRFSPSASPSSGSSFLMPPR</sequence>
<keyword evidence="8" id="KW-0256">Endoplasmic reticulum</keyword>
<keyword evidence="20" id="KW-1185">Reference proteome</keyword>
<feature type="transmembrane region" description="Helical" evidence="17">
    <location>
        <begin position="355"/>
        <end position="379"/>
    </location>
</feature>
<evidence type="ECO:0000256" key="15">
    <source>
        <dbReference type="ARBA" id="ARBA00023221"/>
    </source>
</evidence>
<dbReference type="GO" id="GO:0032936">
    <property type="term" value="C:SREBP-SCAP complex"/>
    <property type="evidence" value="ECO:0007669"/>
    <property type="project" value="TreeGrafter"/>
</dbReference>
<evidence type="ECO:0000256" key="9">
    <source>
        <dbReference type="ARBA" id="ARBA00022989"/>
    </source>
</evidence>
<dbReference type="PANTHER" id="PTHR46378:SF1">
    <property type="entry name" value="STEROL REGULATORY ELEMENT-BINDING PROTEIN CLEAVAGE-ACTIVATING PROTEIN"/>
    <property type="match status" value="1"/>
</dbReference>
<proteinExistence type="inferred from homology"/>
<evidence type="ECO:0000256" key="10">
    <source>
        <dbReference type="ARBA" id="ARBA00023034"/>
    </source>
</evidence>
<dbReference type="EMBL" id="JAEVFJ010000016">
    <property type="protein sequence ID" value="KAH8100256.1"/>
    <property type="molecule type" value="Genomic_DNA"/>
</dbReference>
<dbReference type="Pfam" id="PF12349">
    <property type="entry name" value="Sterol-sensing"/>
    <property type="match status" value="1"/>
</dbReference>
<evidence type="ECO:0000313" key="19">
    <source>
        <dbReference type="EMBL" id="KAH8100256.1"/>
    </source>
</evidence>
<gene>
    <name evidence="19" type="ORF">BXZ70DRAFT_178994</name>
</gene>
<protein>
    <recommendedName>
        <fullName evidence="4">Sterol regulatory element-binding protein cleavage-activating protein</fullName>
    </recommendedName>
</protein>
<dbReference type="GO" id="GO:0008202">
    <property type="term" value="P:steroid metabolic process"/>
    <property type="evidence" value="ECO:0007669"/>
    <property type="project" value="UniProtKB-KW"/>
</dbReference>
<keyword evidence="13 17" id="KW-0472">Membrane</keyword>
<feature type="transmembrane region" description="Helical" evidence="17">
    <location>
        <begin position="400"/>
        <end position="418"/>
    </location>
</feature>
<dbReference type="PANTHER" id="PTHR46378">
    <property type="entry name" value="STEROL REGULATORY ELEMENT-BINDING PROTEIN CLEAVAGE-ACTIVATING PROTEIN"/>
    <property type="match status" value="1"/>
</dbReference>
<comment type="subcellular location">
    <subcellularLocation>
        <location evidence="1">Endoplasmic reticulum membrane</location>
        <topology evidence="1">Multi-pass membrane protein</topology>
    </subcellularLocation>
    <subcellularLocation>
        <location evidence="2">Golgi apparatus membrane</location>
        <topology evidence="2">Multi-pass membrane protein</topology>
    </subcellularLocation>
</comment>
<dbReference type="InterPro" id="IPR030225">
    <property type="entry name" value="SCAP"/>
</dbReference>
<feature type="domain" description="SSD" evidence="18">
    <location>
        <begin position="288"/>
        <end position="446"/>
    </location>
</feature>
<evidence type="ECO:0000256" key="5">
    <source>
        <dbReference type="ARBA" id="ARBA00022574"/>
    </source>
</evidence>
<keyword evidence="11" id="KW-0443">Lipid metabolism</keyword>
<reference evidence="19" key="1">
    <citation type="journal article" date="2021" name="New Phytol.">
        <title>Evolutionary innovations through gain and loss of genes in the ectomycorrhizal Boletales.</title>
        <authorList>
            <person name="Wu G."/>
            <person name="Miyauchi S."/>
            <person name="Morin E."/>
            <person name="Kuo A."/>
            <person name="Drula E."/>
            <person name="Varga T."/>
            <person name="Kohler A."/>
            <person name="Feng B."/>
            <person name="Cao Y."/>
            <person name="Lipzen A."/>
            <person name="Daum C."/>
            <person name="Hundley H."/>
            <person name="Pangilinan J."/>
            <person name="Johnson J."/>
            <person name="Barry K."/>
            <person name="LaButti K."/>
            <person name="Ng V."/>
            <person name="Ahrendt S."/>
            <person name="Min B."/>
            <person name="Choi I.G."/>
            <person name="Park H."/>
            <person name="Plett J.M."/>
            <person name="Magnuson J."/>
            <person name="Spatafora J.W."/>
            <person name="Nagy L.G."/>
            <person name="Henrissat B."/>
            <person name="Grigoriev I.V."/>
            <person name="Yang Z.L."/>
            <person name="Xu J."/>
            <person name="Martin F.M."/>
        </authorList>
    </citation>
    <scope>NUCLEOTIDE SEQUENCE</scope>
    <source>
        <strain evidence="19">KKN 215</strain>
    </source>
</reference>
<evidence type="ECO:0000256" key="14">
    <source>
        <dbReference type="ARBA" id="ARBA00023180"/>
    </source>
</evidence>
<feature type="region of interest" description="Disordered" evidence="16">
    <location>
        <begin position="1006"/>
        <end position="1071"/>
    </location>
</feature>
<dbReference type="GO" id="GO:0005789">
    <property type="term" value="C:endoplasmic reticulum membrane"/>
    <property type="evidence" value="ECO:0007669"/>
    <property type="project" value="UniProtKB-SubCell"/>
</dbReference>
<dbReference type="Proteomes" id="UP000813824">
    <property type="component" value="Unassembled WGS sequence"/>
</dbReference>
<keyword evidence="7" id="KW-0677">Repeat</keyword>
<feature type="transmembrane region" description="Helical" evidence="17">
    <location>
        <begin position="287"/>
        <end position="305"/>
    </location>
</feature>
<organism evidence="19 20">
    <name type="scientific">Cristinia sonorae</name>
    <dbReference type="NCBI Taxonomy" id="1940300"/>
    <lineage>
        <taxon>Eukaryota</taxon>
        <taxon>Fungi</taxon>
        <taxon>Dikarya</taxon>
        <taxon>Basidiomycota</taxon>
        <taxon>Agaricomycotina</taxon>
        <taxon>Agaricomycetes</taxon>
        <taxon>Agaricomycetidae</taxon>
        <taxon>Agaricales</taxon>
        <taxon>Pleurotineae</taxon>
        <taxon>Stephanosporaceae</taxon>
        <taxon>Cristinia</taxon>
    </lineage>
</organism>
<evidence type="ECO:0000256" key="8">
    <source>
        <dbReference type="ARBA" id="ARBA00022824"/>
    </source>
</evidence>
<dbReference type="InterPro" id="IPR000731">
    <property type="entry name" value="SSD"/>
</dbReference>
<dbReference type="InterPro" id="IPR036322">
    <property type="entry name" value="WD40_repeat_dom_sf"/>
</dbReference>
<feature type="compositionally biased region" description="Low complexity" evidence="16">
    <location>
        <begin position="1006"/>
        <end position="1027"/>
    </location>
</feature>
<feature type="transmembrane region" description="Helical" evidence="17">
    <location>
        <begin position="494"/>
        <end position="513"/>
    </location>
</feature>
<feature type="region of interest" description="Disordered" evidence="16">
    <location>
        <begin position="523"/>
        <end position="543"/>
    </location>
</feature>
<comment type="caution">
    <text evidence="19">The sequence shown here is derived from an EMBL/GenBank/DDBJ whole genome shotgun (WGS) entry which is preliminary data.</text>
</comment>
<evidence type="ECO:0000259" key="18">
    <source>
        <dbReference type="PROSITE" id="PS50156"/>
    </source>
</evidence>
<keyword evidence="10" id="KW-0333">Golgi apparatus</keyword>
<evidence type="ECO:0000256" key="4">
    <source>
        <dbReference type="ARBA" id="ARBA00019541"/>
    </source>
</evidence>
<evidence type="ECO:0000256" key="6">
    <source>
        <dbReference type="ARBA" id="ARBA00022692"/>
    </source>
</evidence>
<evidence type="ECO:0000256" key="17">
    <source>
        <dbReference type="SAM" id="Phobius"/>
    </source>
</evidence>
<feature type="transmembrane region" description="Helical" evidence="17">
    <location>
        <begin position="29"/>
        <end position="51"/>
    </location>
</feature>
<dbReference type="GO" id="GO:0045540">
    <property type="term" value="P:regulation of cholesterol biosynthetic process"/>
    <property type="evidence" value="ECO:0007669"/>
    <property type="project" value="TreeGrafter"/>
</dbReference>
<keyword evidence="6 17" id="KW-0812">Transmembrane</keyword>
<feature type="transmembrane region" description="Helical" evidence="17">
    <location>
        <begin position="616"/>
        <end position="642"/>
    </location>
</feature>
<evidence type="ECO:0000256" key="13">
    <source>
        <dbReference type="ARBA" id="ARBA00023136"/>
    </source>
</evidence>
<feature type="region of interest" description="Disordered" evidence="16">
    <location>
        <begin position="1208"/>
        <end position="1259"/>
    </location>
</feature>
<dbReference type="GO" id="GO:0032933">
    <property type="term" value="P:SREBP signaling pathway"/>
    <property type="evidence" value="ECO:0007669"/>
    <property type="project" value="InterPro"/>
</dbReference>
<keyword evidence="5" id="KW-0853">WD repeat</keyword>
<evidence type="ECO:0000256" key="11">
    <source>
        <dbReference type="ARBA" id="ARBA00023098"/>
    </source>
</evidence>
<dbReference type="PROSITE" id="PS50156">
    <property type="entry name" value="SSD"/>
    <property type="match status" value="1"/>
</dbReference>
<feature type="transmembrane region" description="Helical" evidence="17">
    <location>
        <begin position="424"/>
        <end position="446"/>
    </location>
</feature>